<feature type="domain" description="G-protein coupled receptors family 1 profile" evidence="10">
    <location>
        <begin position="42"/>
        <end position="134"/>
    </location>
</feature>
<evidence type="ECO:0000256" key="8">
    <source>
        <dbReference type="SAM" id="MobiDB-lite"/>
    </source>
</evidence>
<evidence type="ECO:0000256" key="4">
    <source>
        <dbReference type="ARBA" id="ARBA00023040"/>
    </source>
</evidence>
<comment type="caution">
    <text evidence="11">The sequence shown here is derived from an EMBL/GenBank/DDBJ whole genome shotgun (WGS) entry which is preliminary data.</text>
</comment>
<dbReference type="PROSITE" id="PS50262">
    <property type="entry name" value="G_PROTEIN_RECEP_F1_2"/>
    <property type="match status" value="1"/>
</dbReference>
<feature type="transmembrane region" description="Helical" evidence="9">
    <location>
        <begin position="186"/>
        <end position="208"/>
    </location>
</feature>
<dbReference type="AlphaFoldDB" id="A0A9Q0ETK0"/>
<evidence type="ECO:0000313" key="12">
    <source>
        <dbReference type="Proteomes" id="UP001148018"/>
    </source>
</evidence>
<evidence type="ECO:0000259" key="10">
    <source>
        <dbReference type="PROSITE" id="PS50262"/>
    </source>
</evidence>
<feature type="transmembrane region" description="Helical" evidence="9">
    <location>
        <begin position="229"/>
        <end position="250"/>
    </location>
</feature>
<dbReference type="PANTHER" id="PTHR24237">
    <property type="entry name" value="G-PROTEIN COUPLED RECEPTOR"/>
    <property type="match status" value="1"/>
</dbReference>
<organism evidence="11 12">
    <name type="scientific">Muraenolepis orangiensis</name>
    <name type="common">Patagonian moray cod</name>
    <dbReference type="NCBI Taxonomy" id="630683"/>
    <lineage>
        <taxon>Eukaryota</taxon>
        <taxon>Metazoa</taxon>
        <taxon>Chordata</taxon>
        <taxon>Craniata</taxon>
        <taxon>Vertebrata</taxon>
        <taxon>Euteleostomi</taxon>
        <taxon>Actinopterygii</taxon>
        <taxon>Neopterygii</taxon>
        <taxon>Teleostei</taxon>
        <taxon>Neoteleostei</taxon>
        <taxon>Acanthomorphata</taxon>
        <taxon>Zeiogadaria</taxon>
        <taxon>Gadariae</taxon>
        <taxon>Gadiformes</taxon>
        <taxon>Muraenolepidoidei</taxon>
        <taxon>Muraenolepididae</taxon>
        <taxon>Muraenolepis</taxon>
    </lineage>
</organism>
<feature type="compositionally biased region" description="Polar residues" evidence="8">
    <location>
        <begin position="1"/>
        <end position="19"/>
    </location>
</feature>
<evidence type="ECO:0000313" key="11">
    <source>
        <dbReference type="EMBL" id="KAJ3611360.1"/>
    </source>
</evidence>
<dbReference type="Gene3D" id="1.20.1070.10">
    <property type="entry name" value="Rhodopsin 7-helix transmembrane proteins"/>
    <property type="match status" value="1"/>
</dbReference>
<dbReference type="PRINTS" id="PR01157">
    <property type="entry name" value="P2YPURNOCPTR"/>
</dbReference>
<gene>
    <name evidence="11" type="ORF">NHX12_021376</name>
</gene>
<feature type="transmembrane region" description="Helical" evidence="9">
    <location>
        <begin position="29"/>
        <end position="50"/>
    </location>
</feature>
<dbReference type="GO" id="GO:0004930">
    <property type="term" value="F:G protein-coupled receptor activity"/>
    <property type="evidence" value="ECO:0007669"/>
    <property type="project" value="UniProtKB-KW"/>
</dbReference>
<keyword evidence="3 9" id="KW-1133">Transmembrane helix</keyword>
<keyword evidence="6" id="KW-0675">Receptor</keyword>
<feature type="region of interest" description="Disordered" evidence="8">
    <location>
        <begin position="1"/>
        <end position="23"/>
    </location>
</feature>
<keyword evidence="2 9" id="KW-0812">Transmembrane</keyword>
<dbReference type="Proteomes" id="UP001148018">
    <property type="component" value="Unassembled WGS sequence"/>
</dbReference>
<keyword evidence="5 9" id="KW-0472">Membrane</keyword>
<dbReference type="OrthoDB" id="9947118at2759"/>
<sequence length="294" mass="32618">MASQQGNYTSANATTTPSGSKADPEWSRLVLLCIYTAVLLSGTLGMVLMVRLLRSHTLSLTALAVLNLVFGHFLFLLTVPFRLHYYATGHWHLGPGWCKAVSSMVHIHLYMSFIFYVVILVTRLLAFRRQRSAPPPEVHCMPALLGSLAVWVIVGVTVPCAVHYGYGDKDNSEMCFKFGYRIKGTAVSVLNYVGSVASIVVAAALAGLQAHVLRLLRREHGQGWRGQQVVWAQLRSLCFAGIMVVCFVPYHMFRLYYIAHVQEYQHVNEVFLSVTALSCLDMLTFVGKGPCVCC</sequence>
<reference evidence="11" key="1">
    <citation type="submission" date="2022-07" db="EMBL/GenBank/DDBJ databases">
        <title>Chromosome-level genome of Muraenolepis orangiensis.</title>
        <authorList>
            <person name="Kim J."/>
        </authorList>
    </citation>
    <scope>NUCLEOTIDE SEQUENCE</scope>
    <source>
        <strain evidence="11">KU_S4_2022</strain>
        <tissue evidence="11">Muscle</tissue>
    </source>
</reference>
<dbReference type="GO" id="GO:0016020">
    <property type="term" value="C:membrane"/>
    <property type="evidence" value="ECO:0007669"/>
    <property type="project" value="UniProtKB-SubCell"/>
</dbReference>
<protein>
    <recommendedName>
        <fullName evidence="10">G-protein coupled receptors family 1 profile domain-containing protein</fullName>
    </recommendedName>
</protein>
<evidence type="ECO:0000256" key="9">
    <source>
        <dbReference type="SAM" id="Phobius"/>
    </source>
</evidence>
<dbReference type="InterPro" id="IPR047160">
    <property type="entry name" value="GP183-like"/>
</dbReference>
<dbReference type="SUPFAM" id="SSF81321">
    <property type="entry name" value="Family A G protein-coupled receptor-like"/>
    <property type="match status" value="1"/>
</dbReference>
<accession>A0A9Q0ETK0</accession>
<evidence type="ECO:0000256" key="6">
    <source>
        <dbReference type="ARBA" id="ARBA00023170"/>
    </source>
</evidence>
<feature type="transmembrane region" description="Helical" evidence="9">
    <location>
        <begin position="107"/>
        <end position="126"/>
    </location>
</feature>
<dbReference type="EMBL" id="JANIIK010000037">
    <property type="protein sequence ID" value="KAJ3611360.1"/>
    <property type="molecule type" value="Genomic_DNA"/>
</dbReference>
<feature type="transmembrane region" description="Helical" evidence="9">
    <location>
        <begin position="62"/>
        <end position="87"/>
    </location>
</feature>
<evidence type="ECO:0000256" key="1">
    <source>
        <dbReference type="ARBA" id="ARBA00004141"/>
    </source>
</evidence>
<name>A0A9Q0ETK0_9TELE</name>
<dbReference type="PANTHER" id="PTHR24237:SF35">
    <property type="entry name" value="G-PROTEIN COUPLED RECEPTOR 141-RELATED"/>
    <property type="match status" value="1"/>
</dbReference>
<keyword evidence="7" id="KW-0807">Transducer</keyword>
<feature type="transmembrane region" description="Helical" evidence="9">
    <location>
        <begin position="138"/>
        <end position="166"/>
    </location>
</feature>
<evidence type="ECO:0000256" key="2">
    <source>
        <dbReference type="ARBA" id="ARBA00022692"/>
    </source>
</evidence>
<dbReference type="InterPro" id="IPR000276">
    <property type="entry name" value="GPCR_Rhodpsn"/>
</dbReference>
<proteinExistence type="predicted"/>
<evidence type="ECO:0000256" key="3">
    <source>
        <dbReference type="ARBA" id="ARBA00022989"/>
    </source>
</evidence>
<comment type="subcellular location">
    <subcellularLocation>
        <location evidence="1">Membrane</location>
        <topology evidence="1">Multi-pass membrane protein</topology>
    </subcellularLocation>
</comment>
<dbReference type="Pfam" id="PF00001">
    <property type="entry name" value="7tm_1"/>
    <property type="match status" value="1"/>
</dbReference>
<keyword evidence="12" id="KW-1185">Reference proteome</keyword>
<evidence type="ECO:0000256" key="5">
    <source>
        <dbReference type="ARBA" id="ARBA00023136"/>
    </source>
</evidence>
<dbReference type="InterPro" id="IPR017452">
    <property type="entry name" value="GPCR_Rhodpsn_7TM"/>
</dbReference>
<dbReference type="GO" id="GO:0008142">
    <property type="term" value="F:oxysterol binding"/>
    <property type="evidence" value="ECO:0007669"/>
    <property type="project" value="InterPro"/>
</dbReference>
<evidence type="ECO:0000256" key="7">
    <source>
        <dbReference type="ARBA" id="ARBA00023224"/>
    </source>
</evidence>
<keyword evidence="4" id="KW-0297">G-protein coupled receptor</keyword>